<dbReference type="PANTHER" id="PTHR42716">
    <property type="entry name" value="L-ASPARTATE OXIDASE"/>
    <property type="match status" value="1"/>
</dbReference>
<dbReference type="SUPFAM" id="SSF51905">
    <property type="entry name" value="FAD/NAD(P)-binding domain"/>
    <property type="match status" value="1"/>
</dbReference>
<evidence type="ECO:0000259" key="13">
    <source>
        <dbReference type="Pfam" id="PF00890"/>
    </source>
</evidence>
<dbReference type="InterPro" id="IPR037099">
    <property type="entry name" value="Fum_R/Succ_DH_flav-like_C_sf"/>
</dbReference>
<dbReference type="PRINTS" id="PR00368">
    <property type="entry name" value="FADPNR"/>
</dbReference>
<dbReference type="Gene3D" id="3.50.50.60">
    <property type="entry name" value="FAD/NAD(P)-binding domain"/>
    <property type="match status" value="1"/>
</dbReference>
<dbReference type="InterPro" id="IPR005288">
    <property type="entry name" value="NadB"/>
</dbReference>
<dbReference type="PANTHER" id="PTHR42716:SF2">
    <property type="entry name" value="L-ASPARTATE OXIDASE, CHLOROPLASTIC"/>
    <property type="match status" value="1"/>
</dbReference>
<dbReference type="UniPathway" id="UPA00253">
    <property type="reaction ID" value="UER00326"/>
</dbReference>
<proteinExistence type="inferred from homology"/>
<keyword evidence="5 12" id="KW-0285">Flavoprotein</keyword>
<keyword evidence="7 12" id="KW-0274">FAD</keyword>
<dbReference type="InterPro" id="IPR036188">
    <property type="entry name" value="FAD/NAD-bd_sf"/>
</dbReference>
<dbReference type="GO" id="GO:0005737">
    <property type="term" value="C:cytoplasm"/>
    <property type="evidence" value="ECO:0007669"/>
    <property type="project" value="UniProtKB-SubCell"/>
</dbReference>
<evidence type="ECO:0000256" key="12">
    <source>
        <dbReference type="RuleBase" id="RU362049"/>
    </source>
</evidence>
<name>A0A0G0Y6F0_9BACT</name>
<sequence length="499" mass="54294">MITDFLIIGSGIAGLRAAIELGNHGKVMIVTKDRYFESSSSYAQGGIAVVIGEDDTPEYHIEDTLKAGSGLCKKDAVKVLVEEGPELVSELIKWGARFDRDKGQFLIGLEGAHSRRRILHFKDSTGEEIVKVLREKALENPNIAKLPKHFVIDIIIRDDNRCAGAILLNEENGEVFPVIAKATIIATGGAGQIYLRTSNPPGATGDGMAIASRSGAKLIDMEFVQFHPTAFALPGAPSFLITEALRGEGAILRNNKNKRFMPAYHPLGELAPRDEVSRAILREMNKSRGDYVFLDATNIKSSLLKERFPTAFAACLRFGLDITKDLIPVSPSAHFMIGGIETDIRGRTSVNGLFSSGEVACTGVHGANRLASNSLLEALVFGARAGVEAARYAKKVRPKPGNKYKKSDIKMEIEKNKSSSPLKTSTLTTISEDLKRIMWENVGIIRSGASMEKAIENIDRLLSAIKGYSLSRKGLELENMLTTARLITLSAIKRKESIG</sequence>
<evidence type="ECO:0000259" key="14">
    <source>
        <dbReference type="Pfam" id="PF02910"/>
    </source>
</evidence>
<evidence type="ECO:0000256" key="7">
    <source>
        <dbReference type="ARBA" id="ARBA00022827"/>
    </source>
</evidence>
<evidence type="ECO:0000256" key="8">
    <source>
        <dbReference type="ARBA" id="ARBA00023002"/>
    </source>
</evidence>
<dbReference type="FunFam" id="3.90.700.10:FF:000002">
    <property type="entry name" value="L-aspartate oxidase"/>
    <property type="match status" value="1"/>
</dbReference>
<dbReference type="SUPFAM" id="SSF56425">
    <property type="entry name" value="Succinate dehydrogenase/fumarate reductase flavoprotein, catalytic domain"/>
    <property type="match status" value="1"/>
</dbReference>
<dbReference type="Gene3D" id="3.90.700.10">
    <property type="entry name" value="Succinate dehydrogenase/fumarate reductase flavoprotein, catalytic domain"/>
    <property type="match status" value="1"/>
</dbReference>
<feature type="domain" description="Fumarate reductase/succinate dehydrogenase flavoprotein-like C-terminal" evidence="14">
    <location>
        <begin position="432"/>
        <end position="499"/>
    </location>
</feature>
<reference evidence="15 16" key="1">
    <citation type="journal article" date="2015" name="Nature">
        <title>rRNA introns, odd ribosomes, and small enigmatic genomes across a large radiation of phyla.</title>
        <authorList>
            <person name="Brown C.T."/>
            <person name="Hug L.A."/>
            <person name="Thomas B.C."/>
            <person name="Sharon I."/>
            <person name="Castelle C.J."/>
            <person name="Singh A."/>
            <person name="Wilkins M.J."/>
            <person name="Williams K.H."/>
            <person name="Banfield J.F."/>
        </authorList>
    </citation>
    <scope>NUCLEOTIDE SEQUENCE [LARGE SCALE GENOMIC DNA]</scope>
</reference>
<evidence type="ECO:0000256" key="11">
    <source>
        <dbReference type="PIRSR" id="PIRSR000171-1"/>
    </source>
</evidence>
<dbReference type="GO" id="GO:0008734">
    <property type="term" value="F:L-aspartate oxidase activity"/>
    <property type="evidence" value="ECO:0007669"/>
    <property type="project" value="UniProtKB-UniRule"/>
</dbReference>
<dbReference type="PIRSF" id="PIRSF000171">
    <property type="entry name" value="SDHA_APRA_LASPO"/>
    <property type="match status" value="1"/>
</dbReference>
<evidence type="ECO:0000256" key="5">
    <source>
        <dbReference type="ARBA" id="ARBA00022630"/>
    </source>
</evidence>
<feature type="non-terminal residue" evidence="15">
    <location>
        <position position="499"/>
    </location>
</feature>
<dbReference type="InterPro" id="IPR003953">
    <property type="entry name" value="FAD-dep_OxRdtase_2_FAD-bd"/>
</dbReference>
<evidence type="ECO:0000256" key="6">
    <source>
        <dbReference type="ARBA" id="ARBA00022642"/>
    </source>
</evidence>
<keyword evidence="8 12" id="KW-0560">Oxidoreductase</keyword>
<evidence type="ECO:0000313" key="16">
    <source>
        <dbReference type="Proteomes" id="UP000034746"/>
    </source>
</evidence>
<comment type="catalytic activity">
    <reaction evidence="9">
        <text>L-aspartate + O2 = iminosuccinate + H2O2</text>
        <dbReference type="Rhea" id="RHEA:25876"/>
        <dbReference type="ChEBI" id="CHEBI:15379"/>
        <dbReference type="ChEBI" id="CHEBI:16240"/>
        <dbReference type="ChEBI" id="CHEBI:29991"/>
        <dbReference type="ChEBI" id="CHEBI:77875"/>
        <dbReference type="EC" id="1.4.3.16"/>
    </reaction>
    <physiologicalReaction direction="left-to-right" evidence="9">
        <dbReference type="Rhea" id="RHEA:25877"/>
    </physiologicalReaction>
</comment>
<feature type="domain" description="FAD-dependent oxidoreductase 2 FAD-binding" evidence="13">
    <location>
        <begin position="4"/>
        <end position="375"/>
    </location>
</feature>
<dbReference type="InterPro" id="IPR015939">
    <property type="entry name" value="Fum_Rdtase/Succ_DH_flav-like_C"/>
</dbReference>
<comment type="subcellular location">
    <subcellularLocation>
        <location evidence="12">Cytoplasm</location>
    </subcellularLocation>
</comment>
<feature type="active site" description="Proton acceptor" evidence="11">
    <location>
        <position position="273"/>
    </location>
</feature>
<keyword evidence="6 12" id="KW-0662">Pyridine nucleotide biosynthesis</keyword>
<comment type="caution">
    <text evidence="15">The sequence shown here is derived from an EMBL/GenBank/DDBJ whole genome shotgun (WGS) entry which is preliminary data.</text>
</comment>
<evidence type="ECO:0000256" key="4">
    <source>
        <dbReference type="ARBA" id="ARBA00012173"/>
    </source>
</evidence>
<comment type="function">
    <text evidence="12">Catalyzes the oxidation of L-aspartate to iminoaspartate.</text>
</comment>
<comment type="pathway">
    <text evidence="2 12">Cofactor biosynthesis; NAD(+) biosynthesis; iminoaspartate from L-aspartate (oxidase route): step 1/1.</text>
</comment>
<dbReference type="Gene3D" id="1.20.58.100">
    <property type="entry name" value="Fumarate reductase/succinate dehydrogenase flavoprotein-like, C-terminal domain"/>
    <property type="match status" value="1"/>
</dbReference>
<gene>
    <name evidence="15" type="ORF">UU48_C0040G0001</name>
</gene>
<evidence type="ECO:0000313" key="15">
    <source>
        <dbReference type="EMBL" id="KKR95887.1"/>
    </source>
</evidence>
<comment type="similarity">
    <text evidence="3 12">Belongs to the FAD-dependent oxidoreductase 2 family. NadB subfamily.</text>
</comment>
<dbReference type="NCBIfam" id="TIGR00551">
    <property type="entry name" value="nadB"/>
    <property type="match status" value="1"/>
</dbReference>
<dbReference type="GO" id="GO:0034628">
    <property type="term" value="P:'de novo' NAD+ biosynthetic process from L-aspartate"/>
    <property type="evidence" value="ECO:0007669"/>
    <property type="project" value="TreeGrafter"/>
</dbReference>
<dbReference type="SUPFAM" id="SSF46977">
    <property type="entry name" value="Succinate dehydrogenase/fumarate reductase flavoprotein C-terminal domain"/>
    <property type="match status" value="1"/>
</dbReference>
<organism evidence="15 16">
    <name type="scientific">Candidatus Uhrbacteria bacterium GW2011_GWF2_41_16</name>
    <dbReference type="NCBI Taxonomy" id="1618997"/>
    <lineage>
        <taxon>Bacteria</taxon>
        <taxon>Candidatus Uhriibacteriota</taxon>
    </lineage>
</organism>
<dbReference type="Pfam" id="PF00890">
    <property type="entry name" value="FAD_binding_2"/>
    <property type="match status" value="1"/>
</dbReference>
<dbReference type="EMBL" id="LCAU01000040">
    <property type="protein sequence ID" value="KKR95887.1"/>
    <property type="molecule type" value="Genomic_DNA"/>
</dbReference>
<evidence type="ECO:0000256" key="3">
    <source>
        <dbReference type="ARBA" id="ARBA00008562"/>
    </source>
</evidence>
<evidence type="ECO:0000256" key="1">
    <source>
        <dbReference type="ARBA" id="ARBA00001974"/>
    </source>
</evidence>
<dbReference type="AlphaFoldDB" id="A0A0G0Y6F0"/>
<dbReference type="Pfam" id="PF02910">
    <property type="entry name" value="Succ_DH_flav_C"/>
    <property type="match status" value="1"/>
</dbReference>
<evidence type="ECO:0000256" key="10">
    <source>
        <dbReference type="NCBIfam" id="TIGR00551"/>
    </source>
</evidence>
<accession>A0A0G0Y6F0</accession>
<evidence type="ECO:0000256" key="9">
    <source>
        <dbReference type="ARBA" id="ARBA00048305"/>
    </source>
</evidence>
<dbReference type="Proteomes" id="UP000034746">
    <property type="component" value="Unassembled WGS sequence"/>
</dbReference>
<evidence type="ECO:0000256" key="2">
    <source>
        <dbReference type="ARBA" id="ARBA00004950"/>
    </source>
</evidence>
<comment type="cofactor">
    <cofactor evidence="1 12">
        <name>FAD</name>
        <dbReference type="ChEBI" id="CHEBI:57692"/>
    </cofactor>
</comment>
<protein>
    <recommendedName>
        <fullName evidence="4 10">L-aspartate oxidase</fullName>
        <ecNumber evidence="4 10">1.4.3.16</ecNumber>
    </recommendedName>
</protein>
<dbReference type="EC" id="1.4.3.16" evidence="4 10"/>
<dbReference type="InterPro" id="IPR027477">
    <property type="entry name" value="Succ_DH/fumarate_Rdtase_cat_sf"/>
</dbReference>